<feature type="transmembrane region" description="Helical" evidence="2">
    <location>
        <begin position="128"/>
        <end position="150"/>
    </location>
</feature>
<sequence>MSGPEATTTCSSPSASSHTAFQQLRLLRLQHLGLRQAPSATANTTSPEAPASIPGGDTKSTSAGVVPSVASGDGTLTSTGTTAPSSQTTSLGSQSSVGITPTVSPNGTHIGTTTASPNPSPKINAGTVAGAAIGSAVGAAILAAIITYLLMRSRLHAKRRVNYTDGSSPERSNVAMDKSYFAGSVRKGVGSGDWTRHLPQPADDEFITRTIETIYQQIELHVDNFYSNATPSSDRVSESARALLSEMDTGLVRPPLPEAMTKYRHKKTLVKQTLARLILSNITIEDGCPGSLLPRDVAELQRSLQNVNDHQTKPATSKALAYTRVLTSYLRPTPYEDQALLARRDSTIKTMATTFSTAFEPWSSKDTSSKSRYTSLVEIMRGAASGGFLLFSQRATYNFDWDLKEKSIVNGIVTLPGFAKVTDDEGRPMKRMFVYRPQIVTQLK</sequence>
<dbReference type="HOGENOM" id="CLU_039063_0_0_1"/>
<feature type="compositionally biased region" description="Polar residues" evidence="1">
    <location>
        <begin position="38"/>
        <end position="47"/>
    </location>
</feature>
<accession>A0A074X1S5</accession>
<organism evidence="3 4">
    <name type="scientific">Aureobasidium namibiae CBS 147.97</name>
    <dbReference type="NCBI Taxonomy" id="1043004"/>
    <lineage>
        <taxon>Eukaryota</taxon>
        <taxon>Fungi</taxon>
        <taxon>Dikarya</taxon>
        <taxon>Ascomycota</taxon>
        <taxon>Pezizomycotina</taxon>
        <taxon>Dothideomycetes</taxon>
        <taxon>Dothideomycetidae</taxon>
        <taxon>Dothideales</taxon>
        <taxon>Saccotheciaceae</taxon>
        <taxon>Aureobasidium</taxon>
    </lineage>
</organism>
<dbReference type="OrthoDB" id="5421765at2759"/>
<dbReference type="GeneID" id="25414341"/>
<keyword evidence="2" id="KW-0472">Membrane</keyword>
<evidence type="ECO:0000256" key="2">
    <source>
        <dbReference type="SAM" id="Phobius"/>
    </source>
</evidence>
<keyword evidence="2" id="KW-0812">Transmembrane</keyword>
<dbReference type="EMBL" id="KL584728">
    <property type="protein sequence ID" value="KEQ68571.1"/>
    <property type="molecule type" value="Genomic_DNA"/>
</dbReference>
<proteinExistence type="predicted"/>
<name>A0A074X1S5_9PEZI</name>
<reference evidence="3 4" key="1">
    <citation type="journal article" date="2014" name="BMC Genomics">
        <title>Genome sequencing of four Aureobasidium pullulans varieties: biotechnological potential, stress tolerance, and description of new species.</title>
        <authorList>
            <person name="Gostin Ar C."/>
            <person name="Ohm R.A."/>
            <person name="Kogej T."/>
            <person name="Sonjak S."/>
            <person name="Turk M."/>
            <person name="Zajc J."/>
            <person name="Zalar P."/>
            <person name="Grube M."/>
            <person name="Sun H."/>
            <person name="Han J."/>
            <person name="Sharma A."/>
            <person name="Chiniquy J."/>
            <person name="Ngan C.Y."/>
            <person name="Lipzen A."/>
            <person name="Barry K."/>
            <person name="Grigoriev I.V."/>
            <person name="Gunde-Cimerman N."/>
        </authorList>
    </citation>
    <scope>NUCLEOTIDE SEQUENCE [LARGE SCALE GENOMIC DNA]</scope>
    <source>
        <strain evidence="3 4">CBS 147.97</strain>
    </source>
</reference>
<keyword evidence="2" id="KW-1133">Transmembrane helix</keyword>
<gene>
    <name evidence="3" type="ORF">M436DRAFT_68052</name>
</gene>
<dbReference type="Proteomes" id="UP000027730">
    <property type="component" value="Unassembled WGS sequence"/>
</dbReference>
<feature type="region of interest" description="Disordered" evidence="1">
    <location>
        <begin position="37"/>
        <end position="121"/>
    </location>
</feature>
<evidence type="ECO:0000256" key="1">
    <source>
        <dbReference type="SAM" id="MobiDB-lite"/>
    </source>
</evidence>
<dbReference type="AlphaFoldDB" id="A0A074X1S5"/>
<feature type="compositionally biased region" description="Polar residues" evidence="1">
    <location>
        <begin position="97"/>
        <end position="117"/>
    </location>
</feature>
<protein>
    <submittedName>
        <fullName evidence="3">Uncharacterized protein</fullName>
    </submittedName>
</protein>
<evidence type="ECO:0000313" key="3">
    <source>
        <dbReference type="EMBL" id="KEQ68571.1"/>
    </source>
</evidence>
<dbReference type="RefSeq" id="XP_013422758.1">
    <property type="nucleotide sequence ID" value="XM_013567304.1"/>
</dbReference>
<feature type="compositionally biased region" description="Low complexity" evidence="1">
    <location>
        <begin position="71"/>
        <end position="96"/>
    </location>
</feature>
<keyword evidence="4" id="KW-1185">Reference proteome</keyword>
<evidence type="ECO:0000313" key="4">
    <source>
        <dbReference type="Proteomes" id="UP000027730"/>
    </source>
</evidence>